<reference evidence="3" key="1">
    <citation type="journal article" date="2019" name="Int. J. Syst. Evol. Microbiol.">
        <title>The Global Catalogue of Microorganisms (GCM) 10K type strain sequencing project: providing services to taxonomists for standard genome sequencing and annotation.</title>
        <authorList>
            <consortium name="The Broad Institute Genomics Platform"/>
            <consortium name="The Broad Institute Genome Sequencing Center for Infectious Disease"/>
            <person name="Wu L."/>
            <person name="Ma J."/>
        </authorList>
    </citation>
    <scope>NUCLEOTIDE SEQUENCE [LARGE SCALE GENOMIC DNA]</scope>
    <source>
        <strain evidence="3">JCM 3106</strain>
    </source>
</reference>
<keyword evidence="3" id="KW-1185">Reference proteome</keyword>
<evidence type="ECO:0000256" key="1">
    <source>
        <dbReference type="SAM" id="MobiDB-lite"/>
    </source>
</evidence>
<dbReference type="EMBL" id="BAAAWD010000004">
    <property type="protein sequence ID" value="GAA2990575.1"/>
    <property type="molecule type" value="Genomic_DNA"/>
</dbReference>
<organism evidence="2 3">
    <name type="scientific">Streptosporangium longisporum</name>
    <dbReference type="NCBI Taxonomy" id="46187"/>
    <lineage>
        <taxon>Bacteria</taxon>
        <taxon>Bacillati</taxon>
        <taxon>Actinomycetota</taxon>
        <taxon>Actinomycetes</taxon>
        <taxon>Streptosporangiales</taxon>
        <taxon>Streptosporangiaceae</taxon>
        <taxon>Streptosporangium</taxon>
    </lineage>
</organism>
<protein>
    <submittedName>
        <fullName evidence="2">Uncharacterized protein</fullName>
    </submittedName>
</protein>
<comment type="caution">
    <text evidence="2">The sequence shown here is derived from an EMBL/GenBank/DDBJ whole genome shotgun (WGS) entry which is preliminary data.</text>
</comment>
<dbReference type="Proteomes" id="UP001499930">
    <property type="component" value="Unassembled WGS sequence"/>
</dbReference>
<feature type="region of interest" description="Disordered" evidence="1">
    <location>
        <begin position="54"/>
        <end position="89"/>
    </location>
</feature>
<sequence>MNARIYESYEAEWDPDHDVKLWDIRRWGADLDGQMPDPPYGDCVLRLPDGREGRAALSGGRGTTGRWEGQLWGAGPSPTSTPAAEGETR</sequence>
<proteinExistence type="predicted"/>
<evidence type="ECO:0000313" key="3">
    <source>
        <dbReference type="Proteomes" id="UP001499930"/>
    </source>
</evidence>
<accession>A0ABP6KBI9</accession>
<evidence type="ECO:0000313" key="2">
    <source>
        <dbReference type="EMBL" id="GAA2990575.1"/>
    </source>
</evidence>
<name>A0ABP6KBI9_9ACTN</name>
<gene>
    <name evidence="2" type="ORF">GCM10017559_08260</name>
</gene>